<feature type="compositionally biased region" description="Polar residues" evidence="14">
    <location>
        <begin position="526"/>
        <end position="538"/>
    </location>
</feature>
<dbReference type="GO" id="GO:0006351">
    <property type="term" value="P:DNA-templated transcription"/>
    <property type="evidence" value="ECO:0007669"/>
    <property type="project" value="InterPro"/>
</dbReference>
<evidence type="ECO:0000256" key="14">
    <source>
        <dbReference type="SAM" id="MobiDB-lite"/>
    </source>
</evidence>
<feature type="compositionally biased region" description="Basic residues" evidence="14">
    <location>
        <begin position="510"/>
        <end position="519"/>
    </location>
</feature>
<dbReference type="GO" id="GO:0006355">
    <property type="term" value="P:regulation of DNA-templated transcription"/>
    <property type="evidence" value="ECO:0007669"/>
    <property type="project" value="InterPro"/>
</dbReference>
<dbReference type="Pfam" id="PF08880">
    <property type="entry name" value="QLQ"/>
    <property type="match status" value="1"/>
</dbReference>
<reference evidence="17 18" key="1">
    <citation type="submission" date="2020-05" db="EMBL/GenBank/DDBJ databases">
        <authorList>
            <person name="Campoy J."/>
            <person name="Schneeberger K."/>
            <person name="Spophaly S."/>
        </authorList>
    </citation>
    <scope>NUCLEOTIDE SEQUENCE [LARGE SCALE GENOMIC DNA]</scope>
    <source>
        <strain evidence="17">PruArmRojPasFocal</strain>
    </source>
</reference>
<dbReference type="AlphaFoldDB" id="A0A6J5U0W1"/>
<evidence type="ECO:0000256" key="13">
    <source>
        <dbReference type="PROSITE-ProRule" id="PRU01002"/>
    </source>
</evidence>
<dbReference type="Pfam" id="PF09753">
    <property type="entry name" value="Use1"/>
    <property type="match status" value="1"/>
</dbReference>
<evidence type="ECO:0000256" key="9">
    <source>
        <dbReference type="ARBA" id="ARBA00022927"/>
    </source>
</evidence>
<keyword evidence="12" id="KW-0539">Nucleus</keyword>
<protein>
    <recommendedName>
        <fullName evidence="19">Growth-regulating factor</fullName>
    </recommendedName>
</protein>
<accession>A0A6J5U0W1</accession>
<evidence type="ECO:0000256" key="8">
    <source>
        <dbReference type="ARBA" id="ARBA00022892"/>
    </source>
</evidence>
<evidence type="ECO:0000256" key="7">
    <source>
        <dbReference type="ARBA" id="ARBA00022824"/>
    </source>
</evidence>
<evidence type="ECO:0000313" key="18">
    <source>
        <dbReference type="Proteomes" id="UP000507222"/>
    </source>
</evidence>
<dbReference type="GO" id="GO:0099402">
    <property type="term" value="P:plant organ development"/>
    <property type="evidence" value="ECO:0007669"/>
    <property type="project" value="UniProtKB-ARBA"/>
</dbReference>
<keyword evidence="8" id="KW-0931">ER-Golgi transport</keyword>
<feature type="region of interest" description="Disordered" evidence="14">
    <location>
        <begin position="773"/>
        <end position="799"/>
    </location>
</feature>
<dbReference type="InterPro" id="IPR019150">
    <property type="entry name" value="Vesicle_transport_protein_Use1"/>
</dbReference>
<evidence type="ECO:0000256" key="10">
    <source>
        <dbReference type="ARBA" id="ARBA00022989"/>
    </source>
</evidence>
<dbReference type="PROSITE" id="PS51667">
    <property type="entry name" value="WRC"/>
    <property type="match status" value="2"/>
</dbReference>
<keyword evidence="11" id="KW-0472">Membrane</keyword>
<keyword evidence="6" id="KW-0812">Transmembrane</keyword>
<dbReference type="GO" id="GO:0015031">
    <property type="term" value="P:protein transport"/>
    <property type="evidence" value="ECO:0007669"/>
    <property type="project" value="UniProtKB-KW"/>
</dbReference>
<comment type="subcellular location">
    <subcellularLocation>
        <location evidence="2">Endoplasmic reticulum membrane</location>
        <topology evidence="2">Single-pass type IV membrane protein</topology>
    </subcellularLocation>
    <subcellularLocation>
        <location evidence="1">Nucleus</location>
    </subcellularLocation>
</comment>
<feature type="region of interest" description="Disordered" evidence="14">
    <location>
        <begin position="505"/>
        <end position="548"/>
    </location>
</feature>
<evidence type="ECO:0000256" key="2">
    <source>
        <dbReference type="ARBA" id="ARBA00004163"/>
    </source>
</evidence>
<feature type="region of interest" description="Disordered" evidence="14">
    <location>
        <begin position="123"/>
        <end position="161"/>
    </location>
</feature>
<dbReference type="PROSITE" id="PS51666">
    <property type="entry name" value="QLQ"/>
    <property type="match status" value="1"/>
</dbReference>
<feature type="compositionally biased region" description="Low complexity" evidence="14">
    <location>
        <begin position="787"/>
        <end position="799"/>
    </location>
</feature>
<dbReference type="InterPro" id="IPR014977">
    <property type="entry name" value="WRC_dom"/>
</dbReference>
<dbReference type="InterPro" id="IPR014978">
    <property type="entry name" value="Gln-Leu-Gln_QLQ"/>
</dbReference>
<dbReference type="Proteomes" id="UP000507222">
    <property type="component" value="Unassembled WGS sequence"/>
</dbReference>
<feature type="domain" description="QLQ" evidence="15">
    <location>
        <begin position="412"/>
        <end position="447"/>
    </location>
</feature>
<evidence type="ECO:0000256" key="1">
    <source>
        <dbReference type="ARBA" id="ARBA00004123"/>
    </source>
</evidence>
<evidence type="ECO:0000256" key="6">
    <source>
        <dbReference type="ARBA" id="ARBA00022692"/>
    </source>
</evidence>
<evidence type="ECO:0000313" key="17">
    <source>
        <dbReference type="EMBL" id="CAB4269786.1"/>
    </source>
</evidence>
<dbReference type="EMBL" id="CAEKDK010000002">
    <property type="protein sequence ID" value="CAB4269786.1"/>
    <property type="molecule type" value="Genomic_DNA"/>
</dbReference>
<evidence type="ECO:0000256" key="3">
    <source>
        <dbReference type="ARBA" id="ARBA00007891"/>
    </source>
</evidence>
<dbReference type="GO" id="GO:0005634">
    <property type="term" value="C:nucleus"/>
    <property type="evidence" value="ECO:0007669"/>
    <property type="project" value="UniProtKB-SubCell"/>
</dbReference>
<comment type="similarity">
    <text evidence="3">Belongs to the USE1 family.</text>
</comment>
<dbReference type="GO" id="GO:0005524">
    <property type="term" value="F:ATP binding"/>
    <property type="evidence" value="ECO:0007669"/>
    <property type="project" value="InterPro"/>
</dbReference>
<sequence length="811" mass="88131">MRISKTEVNLRRLLAAAPQQQNQSKLVHVCMILEFSLTSDMDVVIRITAFMDDISTGILQYVATLREQVEQLAEERTPEGLPRVAKAVLSDYSEKIEAIASKLAAPLPDIQAPKEPFARISVKANSSDTGDNQIPPSPGLRRRFGPTSNSEDGTREILSVDSSAPVKLDAAAQAHIEKHRKLQEDLTDEMVGLARQLKESSLMMNHSLQDAEKVRESGEMLGKGNILDSTEKAVESSLASTGHATTRATKIYSKTSKTTCFTWLASFIAQRSPVQSNLTQPTRGPHPTENRMTCRPAGLPLLPTSSRPGSEARGANLQQSTKHPTHWSVINTSRSLKNPRKEAKLDSQIELGFLSAPLLKQQFDLLVMTMEEEGGGKVKLGLGIGVDCYGDDHNGTEEIVDGKKKKKYGGGGLTASQLHELEQQALIYKHFAANLPVPFHLVLPIWKSVAASFGSSSAAAINRQYPSFVGFSATGFDYRDHEPGRCRRTDGKKWRCNKNVVPDQKYCQQHMHRGRQRSRKPVENSEVASPSSTKTPKNSEGELENSKTNLQISTPKGLQLMAQSYNYVSVSQGTTMASSGYHECKKNIRPVTTTSIANIPANRSASTNPAAVAATTIAGPTTATNSSTNENSLNIGVKYNSSNHAGGNCMIRGSSMNVVNVSPGLGFSPKSVLQALLGCNGLYFDNGSGVELEPGRCRRTDGKKWRCRRDVLPHQKYCGQHIHRGAKRQMKDFQPVAVPSSAAAMNTARLSQTIAICRKTNCAIPNTNLSISIPANPPLGRNDERSNSSSDSDTTLTDTSLTACDSSYVSS</sequence>
<keyword evidence="10" id="KW-1133">Transmembrane helix</keyword>
<dbReference type="SMART" id="SM00951">
    <property type="entry name" value="QLQ"/>
    <property type="match status" value="1"/>
</dbReference>
<evidence type="ECO:0000256" key="4">
    <source>
        <dbReference type="ARBA" id="ARBA00008122"/>
    </source>
</evidence>
<feature type="compositionally biased region" description="Polar residues" evidence="14">
    <location>
        <begin position="316"/>
        <end position="336"/>
    </location>
</feature>
<evidence type="ECO:0000259" key="15">
    <source>
        <dbReference type="PROSITE" id="PS51666"/>
    </source>
</evidence>
<dbReference type="PANTHER" id="PTHR31602:SF81">
    <property type="entry name" value="GROWTH-REGULATING FACTOR 9"/>
    <property type="match status" value="1"/>
</dbReference>
<keyword evidence="5" id="KW-0813">Transport</keyword>
<feature type="region of interest" description="Disordered" evidence="14">
    <location>
        <begin position="274"/>
        <end position="339"/>
    </location>
</feature>
<dbReference type="PANTHER" id="PTHR31602">
    <property type="entry name" value="GROWTH-REGULATING FACTOR 5"/>
    <property type="match status" value="1"/>
</dbReference>
<dbReference type="Pfam" id="PF08879">
    <property type="entry name" value="WRC"/>
    <property type="match status" value="2"/>
</dbReference>
<comment type="similarity">
    <text evidence="4">Belongs to the GRF family.</text>
</comment>
<organism evidence="17 18">
    <name type="scientific">Prunus armeniaca</name>
    <name type="common">Apricot</name>
    <name type="synonym">Armeniaca vulgaris</name>
    <dbReference type="NCBI Taxonomy" id="36596"/>
    <lineage>
        <taxon>Eukaryota</taxon>
        <taxon>Viridiplantae</taxon>
        <taxon>Streptophyta</taxon>
        <taxon>Embryophyta</taxon>
        <taxon>Tracheophyta</taxon>
        <taxon>Spermatophyta</taxon>
        <taxon>Magnoliopsida</taxon>
        <taxon>eudicotyledons</taxon>
        <taxon>Gunneridae</taxon>
        <taxon>Pentapetalae</taxon>
        <taxon>rosids</taxon>
        <taxon>fabids</taxon>
        <taxon>Rosales</taxon>
        <taxon>Rosaceae</taxon>
        <taxon>Amygdaloideae</taxon>
        <taxon>Amygdaleae</taxon>
        <taxon>Prunus</taxon>
    </lineage>
</organism>
<evidence type="ECO:0000256" key="5">
    <source>
        <dbReference type="ARBA" id="ARBA00022448"/>
    </source>
</evidence>
<dbReference type="GO" id="GO:0005789">
    <property type="term" value="C:endoplasmic reticulum membrane"/>
    <property type="evidence" value="ECO:0007669"/>
    <property type="project" value="UniProtKB-SubCell"/>
</dbReference>
<dbReference type="CDD" id="cd15860">
    <property type="entry name" value="SNARE_USE1"/>
    <property type="match status" value="1"/>
</dbReference>
<keyword evidence="9" id="KW-0653">Protein transport</keyword>
<evidence type="ECO:0000256" key="12">
    <source>
        <dbReference type="ARBA" id="ARBA00023242"/>
    </source>
</evidence>
<evidence type="ECO:0008006" key="19">
    <source>
        <dbReference type="Google" id="ProtNLM"/>
    </source>
</evidence>
<gene>
    <name evidence="17" type="ORF">CURHAP_LOCUS15579</name>
</gene>
<feature type="domain" description="WRC" evidence="16">
    <location>
        <begin position="480"/>
        <end position="524"/>
    </location>
</feature>
<feature type="domain" description="WRC" evidence="16">
    <location>
        <begin position="691"/>
        <end position="735"/>
    </location>
</feature>
<keyword evidence="7" id="KW-0256">Endoplasmic reticulum</keyword>
<feature type="compositionally biased region" description="Polar residues" evidence="14">
    <location>
        <begin position="123"/>
        <end position="134"/>
    </location>
</feature>
<proteinExistence type="inferred from homology"/>
<dbReference type="InterPro" id="IPR031137">
    <property type="entry name" value="GRF"/>
</dbReference>
<dbReference type="GO" id="GO:0016192">
    <property type="term" value="P:vesicle-mediated transport"/>
    <property type="evidence" value="ECO:0007669"/>
    <property type="project" value="UniProtKB-KW"/>
</dbReference>
<evidence type="ECO:0000256" key="11">
    <source>
        <dbReference type="ARBA" id="ARBA00023136"/>
    </source>
</evidence>
<name>A0A6J5U0W1_PRUAR</name>
<comment type="caution">
    <text evidence="13">Lacks conserved residue(s) required for the propagation of feature annotation.</text>
</comment>
<evidence type="ECO:0000259" key="16">
    <source>
        <dbReference type="PROSITE" id="PS51667"/>
    </source>
</evidence>